<dbReference type="AlphaFoldDB" id="A0A2G5DN75"/>
<reference evidence="1 2" key="1">
    <citation type="submission" date="2017-09" db="EMBL/GenBank/DDBJ databases">
        <title>WGS assembly of Aquilegia coerulea Goldsmith.</title>
        <authorList>
            <person name="Hodges S."/>
            <person name="Kramer E."/>
            <person name="Nordborg M."/>
            <person name="Tomkins J."/>
            <person name="Borevitz J."/>
            <person name="Derieg N."/>
            <person name="Yan J."/>
            <person name="Mihaltcheva S."/>
            <person name="Hayes R.D."/>
            <person name="Rokhsar D."/>
        </authorList>
    </citation>
    <scope>NUCLEOTIDE SEQUENCE [LARGE SCALE GENOMIC DNA]</scope>
    <source>
        <strain evidence="2">cv. Goldsmith</strain>
    </source>
</reference>
<keyword evidence="2" id="KW-1185">Reference proteome</keyword>
<dbReference type="InParanoid" id="A0A2G5DN75"/>
<gene>
    <name evidence="1" type="ORF">AQUCO_01700491v1</name>
</gene>
<name>A0A2G5DN75_AQUCA</name>
<proteinExistence type="predicted"/>
<dbReference type="EMBL" id="KZ305034">
    <property type="protein sequence ID" value="PIA44949.1"/>
    <property type="molecule type" value="Genomic_DNA"/>
</dbReference>
<sequence length="117" mass="13459">MKMMKLRKLDEQGNMYTIVKKRLDEDEPEVLFMQPVPLALWKPLSIQILVALIAQTSHMDIVSLVAACVPRMTKDNGHVASVVFFEKFSIKFSVGSRYNKGVFIIFTILERKSRVKE</sequence>
<evidence type="ECO:0000313" key="1">
    <source>
        <dbReference type="EMBL" id="PIA44949.1"/>
    </source>
</evidence>
<evidence type="ECO:0000313" key="2">
    <source>
        <dbReference type="Proteomes" id="UP000230069"/>
    </source>
</evidence>
<accession>A0A2G5DN75</accession>
<protein>
    <submittedName>
        <fullName evidence="1">Uncharacterized protein</fullName>
    </submittedName>
</protein>
<organism evidence="1 2">
    <name type="scientific">Aquilegia coerulea</name>
    <name type="common">Rocky mountain columbine</name>
    <dbReference type="NCBI Taxonomy" id="218851"/>
    <lineage>
        <taxon>Eukaryota</taxon>
        <taxon>Viridiplantae</taxon>
        <taxon>Streptophyta</taxon>
        <taxon>Embryophyta</taxon>
        <taxon>Tracheophyta</taxon>
        <taxon>Spermatophyta</taxon>
        <taxon>Magnoliopsida</taxon>
        <taxon>Ranunculales</taxon>
        <taxon>Ranunculaceae</taxon>
        <taxon>Thalictroideae</taxon>
        <taxon>Aquilegia</taxon>
    </lineage>
</organism>
<dbReference type="Proteomes" id="UP000230069">
    <property type="component" value="Unassembled WGS sequence"/>
</dbReference>